<dbReference type="InterPro" id="IPR006268">
    <property type="entry name" value="DAHP_syn_2"/>
</dbReference>
<comment type="caution">
    <text evidence="3">The sequence shown here is derived from an EMBL/GenBank/DDBJ whole genome shotgun (WGS) entry which is preliminary data.</text>
</comment>
<evidence type="ECO:0000256" key="1">
    <source>
        <dbReference type="ARBA" id="ARBA00022679"/>
    </source>
</evidence>
<name>A0ABV0K7P9_9CYAN</name>
<sequence length="297" mass="31876">MKDAVLTRKSSLEHRSVVALTDTIAIGGDTLLIVGGPCAVESAEQIEQVARHLAPTPVQALRGGVFKPRTSPYAFQGMGEAGLRILDDIRQRFQMPVISEVMAMDQIPSMVSHVDVLQVGSRNMQNFDLLKALGRIDKPVLLKRGLAATIEEFVMAAEYILSHGNPNVILCERGIRSFDTYTRNVLDLGAVVALKQLTHLPVMVDPSHAAGKRELVPDLARAAIAAGADGLIVECHPVPDESVSDARQALTLEEMATLARSLDPIAQALGRRLARSVVTGADLKSSDRALESPLLAA</sequence>
<dbReference type="PANTHER" id="PTHR43018">
    <property type="entry name" value="PHOSPHO-2-DEHYDRO-3-DEOXYHEPTONATE ALDOLASE"/>
    <property type="match status" value="1"/>
</dbReference>
<dbReference type="PANTHER" id="PTHR43018:SF1">
    <property type="entry name" value="PROTEIN AROA(G)"/>
    <property type="match status" value="1"/>
</dbReference>
<evidence type="ECO:0000313" key="3">
    <source>
        <dbReference type="EMBL" id="MEP0948747.1"/>
    </source>
</evidence>
<evidence type="ECO:0000313" key="4">
    <source>
        <dbReference type="Proteomes" id="UP001482513"/>
    </source>
</evidence>
<dbReference type="InterPro" id="IPR006218">
    <property type="entry name" value="DAHP1/KDSA"/>
</dbReference>
<evidence type="ECO:0000259" key="2">
    <source>
        <dbReference type="Pfam" id="PF00793"/>
    </source>
</evidence>
<dbReference type="GO" id="GO:0003849">
    <property type="term" value="F:3-deoxy-7-phosphoheptulonate synthase activity"/>
    <property type="evidence" value="ECO:0007669"/>
    <property type="project" value="UniProtKB-EC"/>
</dbReference>
<dbReference type="Gene3D" id="3.20.20.70">
    <property type="entry name" value="Aldolase class I"/>
    <property type="match status" value="1"/>
</dbReference>
<dbReference type="Proteomes" id="UP001482513">
    <property type="component" value="Unassembled WGS sequence"/>
</dbReference>
<gene>
    <name evidence="3" type="primary">aroF</name>
    <name evidence="3" type="ORF">NC992_17830</name>
</gene>
<feature type="domain" description="DAHP synthetase I/KDSA" evidence="2">
    <location>
        <begin position="20"/>
        <end position="262"/>
    </location>
</feature>
<dbReference type="RefSeq" id="WP_190706512.1">
    <property type="nucleotide sequence ID" value="NZ_JAMPKX010000008.1"/>
</dbReference>
<dbReference type="EC" id="2.5.1.54" evidence="3"/>
<accession>A0ABV0K7P9</accession>
<keyword evidence="4" id="KW-1185">Reference proteome</keyword>
<dbReference type="SUPFAM" id="SSF51569">
    <property type="entry name" value="Aldolase"/>
    <property type="match status" value="1"/>
</dbReference>
<dbReference type="InterPro" id="IPR052899">
    <property type="entry name" value="Class-I_DAHP_synthase"/>
</dbReference>
<dbReference type="NCBIfam" id="NF006421">
    <property type="entry name" value="PRK08673.1"/>
    <property type="match status" value="1"/>
</dbReference>
<proteinExistence type="predicted"/>
<dbReference type="EMBL" id="JAMPKX010000008">
    <property type="protein sequence ID" value="MEP0948747.1"/>
    <property type="molecule type" value="Genomic_DNA"/>
</dbReference>
<dbReference type="NCBIfam" id="TIGR01361">
    <property type="entry name" value="DAHP_synth_Bsub"/>
    <property type="match status" value="1"/>
</dbReference>
<reference evidence="3 4" key="1">
    <citation type="submission" date="2022-04" db="EMBL/GenBank/DDBJ databases">
        <title>Positive selection, recombination, and allopatry shape intraspecific diversity of widespread and dominant cyanobacteria.</title>
        <authorList>
            <person name="Wei J."/>
            <person name="Shu W."/>
            <person name="Hu C."/>
        </authorList>
    </citation>
    <scope>NUCLEOTIDE SEQUENCE [LARGE SCALE GENOMIC DNA]</scope>
    <source>
        <strain evidence="3 4">DQ-A4</strain>
    </source>
</reference>
<keyword evidence="1 3" id="KW-0808">Transferase</keyword>
<protein>
    <submittedName>
        <fullName evidence="3">3-deoxy-7-phosphoheptulonate synthase</fullName>
        <ecNumber evidence="3">2.5.1.54</ecNumber>
    </submittedName>
</protein>
<dbReference type="InterPro" id="IPR013785">
    <property type="entry name" value="Aldolase_TIM"/>
</dbReference>
<dbReference type="Pfam" id="PF00793">
    <property type="entry name" value="DAHP_synth_1"/>
    <property type="match status" value="1"/>
</dbReference>
<organism evidence="3 4">
    <name type="scientific">Leptolyngbya subtilissima DQ-A4</name>
    <dbReference type="NCBI Taxonomy" id="2933933"/>
    <lineage>
        <taxon>Bacteria</taxon>
        <taxon>Bacillati</taxon>
        <taxon>Cyanobacteriota</taxon>
        <taxon>Cyanophyceae</taxon>
        <taxon>Leptolyngbyales</taxon>
        <taxon>Leptolyngbyaceae</taxon>
        <taxon>Leptolyngbya group</taxon>
        <taxon>Leptolyngbya</taxon>
    </lineage>
</organism>
<dbReference type="NCBIfam" id="NF009239">
    <property type="entry name" value="PRK12595.1"/>
    <property type="match status" value="1"/>
</dbReference>